<dbReference type="AlphaFoldDB" id="A0A0C3NQA6"/>
<sequence>MSASRAPRLSQLVCTATPDPIEAEKTALKAKFIAVSTALVAEAKCMPDDREDLWEEKVMWLRRWEKRSGEVFPLVERGRELDVDTKIDTADGPAVAEVDEAYERWVSEEIARLKVDEDVRMEEEALQGAEGQGASAAEPVVSIRMTHVEVPQPACKHSQQAVAEGDDDNKPKITIPPFLTTDSMEKG</sequence>
<name>A0A0C3NQA6_PISTI</name>
<dbReference type="Proteomes" id="UP000054217">
    <property type="component" value="Unassembled WGS sequence"/>
</dbReference>
<dbReference type="InParanoid" id="A0A0C3NQA6"/>
<reference evidence="2 3" key="1">
    <citation type="submission" date="2014-04" db="EMBL/GenBank/DDBJ databases">
        <authorList>
            <consortium name="DOE Joint Genome Institute"/>
            <person name="Kuo A."/>
            <person name="Kohler A."/>
            <person name="Costa M.D."/>
            <person name="Nagy L.G."/>
            <person name="Floudas D."/>
            <person name="Copeland A."/>
            <person name="Barry K.W."/>
            <person name="Cichocki N."/>
            <person name="Veneault-Fourrey C."/>
            <person name="LaButti K."/>
            <person name="Lindquist E.A."/>
            <person name="Lipzen A."/>
            <person name="Lundell T."/>
            <person name="Morin E."/>
            <person name="Murat C."/>
            <person name="Sun H."/>
            <person name="Tunlid A."/>
            <person name="Henrissat B."/>
            <person name="Grigoriev I.V."/>
            <person name="Hibbett D.S."/>
            <person name="Martin F."/>
            <person name="Nordberg H.P."/>
            <person name="Cantor M.N."/>
            <person name="Hua S.X."/>
        </authorList>
    </citation>
    <scope>NUCLEOTIDE SEQUENCE [LARGE SCALE GENOMIC DNA]</scope>
    <source>
        <strain evidence="2 3">Marx 270</strain>
    </source>
</reference>
<protein>
    <submittedName>
        <fullName evidence="2">Uncharacterized protein</fullName>
    </submittedName>
</protein>
<evidence type="ECO:0000256" key="1">
    <source>
        <dbReference type="SAM" id="MobiDB-lite"/>
    </source>
</evidence>
<evidence type="ECO:0000313" key="2">
    <source>
        <dbReference type="EMBL" id="KIN97493.1"/>
    </source>
</evidence>
<keyword evidence="3" id="KW-1185">Reference proteome</keyword>
<feature type="region of interest" description="Disordered" evidence="1">
    <location>
        <begin position="151"/>
        <end position="187"/>
    </location>
</feature>
<gene>
    <name evidence="2" type="ORF">M404DRAFT_32226</name>
</gene>
<proteinExistence type="predicted"/>
<organism evidence="2 3">
    <name type="scientific">Pisolithus tinctorius Marx 270</name>
    <dbReference type="NCBI Taxonomy" id="870435"/>
    <lineage>
        <taxon>Eukaryota</taxon>
        <taxon>Fungi</taxon>
        <taxon>Dikarya</taxon>
        <taxon>Basidiomycota</taxon>
        <taxon>Agaricomycotina</taxon>
        <taxon>Agaricomycetes</taxon>
        <taxon>Agaricomycetidae</taxon>
        <taxon>Boletales</taxon>
        <taxon>Sclerodermatineae</taxon>
        <taxon>Pisolithaceae</taxon>
        <taxon>Pisolithus</taxon>
    </lineage>
</organism>
<dbReference type="HOGENOM" id="CLU_043974_2_0_1"/>
<evidence type="ECO:0000313" key="3">
    <source>
        <dbReference type="Proteomes" id="UP000054217"/>
    </source>
</evidence>
<reference evidence="3" key="2">
    <citation type="submission" date="2015-01" db="EMBL/GenBank/DDBJ databases">
        <title>Evolutionary Origins and Diversification of the Mycorrhizal Mutualists.</title>
        <authorList>
            <consortium name="DOE Joint Genome Institute"/>
            <consortium name="Mycorrhizal Genomics Consortium"/>
            <person name="Kohler A."/>
            <person name="Kuo A."/>
            <person name="Nagy L.G."/>
            <person name="Floudas D."/>
            <person name="Copeland A."/>
            <person name="Barry K.W."/>
            <person name="Cichocki N."/>
            <person name="Veneault-Fourrey C."/>
            <person name="LaButti K."/>
            <person name="Lindquist E.A."/>
            <person name="Lipzen A."/>
            <person name="Lundell T."/>
            <person name="Morin E."/>
            <person name="Murat C."/>
            <person name="Riley R."/>
            <person name="Ohm R."/>
            <person name="Sun H."/>
            <person name="Tunlid A."/>
            <person name="Henrissat B."/>
            <person name="Grigoriev I.V."/>
            <person name="Hibbett D.S."/>
            <person name="Martin F."/>
        </authorList>
    </citation>
    <scope>NUCLEOTIDE SEQUENCE [LARGE SCALE GENOMIC DNA]</scope>
    <source>
        <strain evidence="3">Marx 270</strain>
    </source>
</reference>
<accession>A0A0C3NQA6</accession>
<dbReference type="EMBL" id="KN832028">
    <property type="protein sequence ID" value="KIN97493.1"/>
    <property type="molecule type" value="Genomic_DNA"/>
</dbReference>